<dbReference type="EMBL" id="JRUE01000264">
    <property type="protein sequence ID" value="KXZ62079.1"/>
    <property type="molecule type" value="Genomic_DNA"/>
</dbReference>
<accession>A0A150HJ23</accession>
<dbReference type="RefSeq" id="WP_061519927.1">
    <property type="nucleotide sequence ID" value="NZ_JRUE01000264.1"/>
</dbReference>
<reference evidence="1 2" key="1">
    <citation type="journal article" date="2016" name="Sci. Rep.">
        <title>Genomic and phenotypic characterization of the species Acinetobacter venetianus.</title>
        <authorList>
            <person name="Fondi M."/>
            <person name="Maida I."/>
            <person name="Perrin E."/>
            <person name="Orlandini V."/>
            <person name="La Torre L."/>
            <person name="Bosi E."/>
            <person name="Negroni A."/>
            <person name="Zanaroli G."/>
            <person name="Fava F."/>
            <person name="Decorosi F."/>
            <person name="Giovannetti L."/>
            <person name="Viti C."/>
            <person name="Vaneechoutte M."/>
            <person name="Dijkshoorn L."/>
            <person name="Fani R."/>
        </authorList>
    </citation>
    <scope>NUCLEOTIDE SEQUENCE [LARGE SCALE GENOMIC DNA]</scope>
    <source>
        <strain evidence="1 2">LUH5627</strain>
    </source>
</reference>
<evidence type="ECO:0000313" key="2">
    <source>
        <dbReference type="Proteomes" id="UP000075680"/>
    </source>
</evidence>
<comment type="caution">
    <text evidence="1">The sequence shown here is derived from an EMBL/GenBank/DDBJ whole genome shotgun (WGS) entry which is preliminary data.</text>
</comment>
<proteinExistence type="predicted"/>
<protein>
    <submittedName>
        <fullName evidence="1">Uncharacterized protein</fullName>
    </submittedName>
</protein>
<organism evidence="1 2">
    <name type="scientific">Acinetobacter venetianus</name>
    <dbReference type="NCBI Taxonomy" id="52133"/>
    <lineage>
        <taxon>Bacteria</taxon>
        <taxon>Pseudomonadati</taxon>
        <taxon>Pseudomonadota</taxon>
        <taxon>Gammaproteobacteria</taxon>
        <taxon>Moraxellales</taxon>
        <taxon>Moraxellaceae</taxon>
        <taxon>Acinetobacter</taxon>
    </lineage>
</organism>
<name>A0A150HJ23_9GAMM</name>
<evidence type="ECO:0000313" key="1">
    <source>
        <dbReference type="EMBL" id="KXZ62079.1"/>
    </source>
</evidence>
<gene>
    <name evidence="1" type="ORF">AVENLUH5627_03620</name>
</gene>
<dbReference type="Proteomes" id="UP000075680">
    <property type="component" value="Unassembled WGS sequence"/>
</dbReference>
<dbReference type="AlphaFoldDB" id="A0A150HJ23"/>
<sequence length="80" mass="9127">MFKPFQNGNESAAIYDLTLENDLDCVSLYGNLQITKDQEGLKTAKALQQFVNELVAALEQQDLPTKIERRPEQEIENPFL</sequence>
<dbReference type="PATRIC" id="fig|52133.18.peg.3700"/>